<evidence type="ECO:0000256" key="1">
    <source>
        <dbReference type="ARBA" id="ARBA00006298"/>
    </source>
</evidence>
<protein>
    <submittedName>
        <fullName evidence="2">Uncharacterized protein</fullName>
    </submittedName>
</protein>
<organism evidence="2 3">
    <name type="scientific">Micromonas commoda (strain RCC299 / NOUM17 / CCMP2709)</name>
    <name type="common">Picoplanktonic green alga</name>
    <dbReference type="NCBI Taxonomy" id="296587"/>
    <lineage>
        <taxon>Eukaryota</taxon>
        <taxon>Viridiplantae</taxon>
        <taxon>Chlorophyta</taxon>
        <taxon>Mamiellophyceae</taxon>
        <taxon>Mamiellales</taxon>
        <taxon>Mamiellaceae</taxon>
        <taxon>Micromonas</taxon>
    </lineage>
</organism>
<evidence type="ECO:0000313" key="2">
    <source>
        <dbReference type="EMBL" id="ACO60976.1"/>
    </source>
</evidence>
<proteinExistence type="inferred from homology"/>
<dbReference type="InParanoid" id="C1DYP1"/>
<evidence type="ECO:0000313" key="3">
    <source>
        <dbReference type="Proteomes" id="UP000002009"/>
    </source>
</evidence>
<dbReference type="Proteomes" id="UP000002009">
    <property type="component" value="Chromosome 2"/>
</dbReference>
<dbReference type="EMBL" id="CP001323">
    <property type="protein sequence ID" value="ACO60976.1"/>
    <property type="molecule type" value="Genomic_DNA"/>
</dbReference>
<dbReference type="Gene3D" id="1.25.40.1040">
    <property type="match status" value="1"/>
</dbReference>
<reference evidence="2 3" key="1">
    <citation type="journal article" date="2009" name="Science">
        <title>Green evolution and dynamic adaptations revealed by genomes of the marine picoeukaryotes Micromonas.</title>
        <authorList>
            <person name="Worden A.Z."/>
            <person name="Lee J.H."/>
            <person name="Mock T."/>
            <person name="Rouze P."/>
            <person name="Simmons M.P."/>
            <person name="Aerts A.L."/>
            <person name="Allen A.E."/>
            <person name="Cuvelier M.L."/>
            <person name="Derelle E."/>
            <person name="Everett M.V."/>
            <person name="Foulon E."/>
            <person name="Grimwood J."/>
            <person name="Gundlach H."/>
            <person name="Henrissat B."/>
            <person name="Napoli C."/>
            <person name="McDonald S.M."/>
            <person name="Parker M.S."/>
            <person name="Rombauts S."/>
            <person name="Salamov A."/>
            <person name="Von Dassow P."/>
            <person name="Badger J.H."/>
            <person name="Coutinho P.M."/>
            <person name="Demir E."/>
            <person name="Dubchak I."/>
            <person name="Gentemann C."/>
            <person name="Eikrem W."/>
            <person name="Gready J.E."/>
            <person name="John U."/>
            <person name="Lanier W."/>
            <person name="Lindquist E.A."/>
            <person name="Lucas S."/>
            <person name="Mayer K.F."/>
            <person name="Moreau H."/>
            <person name="Not F."/>
            <person name="Otillar R."/>
            <person name="Panaud O."/>
            <person name="Pangilinan J."/>
            <person name="Paulsen I."/>
            <person name="Piegu B."/>
            <person name="Poliakov A."/>
            <person name="Robbens S."/>
            <person name="Schmutz J."/>
            <person name="Toulza E."/>
            <person name="Wyss T."/>
            <person name="Zelensky A."/>
            <person name="Zhou K."/>
            <person name="Armbrust E.V."/>
            <person name="Bhattacharya D."/>
            <person name="Goodenough U.W."/>
            <person name="Van de Peer Y."/>
            <person name="Grigoriev I.V."/>
        </authorList>
    </citation>
    <scope>NUCLEOTIDE SEQUENCE [LARGE SCALE GENOMIC DNA]</scope>
    <source>
        <strain evidence="3">RCC299 / NOUM17</strain>
    </source>
</reference>
<dbReference type="GO" id="GO:0031416">
    <property type="term" value="C:NatB complex"/>
    <property type="evidence" value="ECO:0007669"/>
    <property type="project" value="TreeGrafter"/>
</dbReference>
<dbReference type="AlphaFoldDB" id="C1DYP1"/>
<comment type="similarity">
    <text evidence="1">Belongs to the MDM20/NAA25 family.</text>
</comment>
<dbReference type="STRING" id="296587.C1DYP1"/>
<dbReference type="InterPro" id="IPR019183">
    <property type="entry name" value="NAA25_NatB_aux_su"/>
</dbReference>
<dbReference type="Pfam" id="PF09797">
    <property type="entry name" value="NatB_MDM20"/>
    <property type="match status" value="1"/>
</dbReference>
<name>C1DYP1_MICCC</name>
<dbReference type="InterPro" id="IPR011990">
    <property type="entry name" value="TPR-like_helical_dom_sf"/>
</dbReference>
<keyword evidence="3" id="KW-1185">Reference proteome</keyword>
<dbReference type="FunCoup" id="C1DYP1">
    <property type="interactions" value="1961"/>
</dbReference>
<sequence>MGKSTKPAAAPPDTISLHRKLDPIYECVDTGQNKAALKLIGDLLKKYPTLQIARVLKGITLSRMGMEDQGMELCEEVRAEGPADDTVLNTLALFYKNVGAAQQQVEMFEQASERDPRNSEHLTLLFQAYARAYDFVKQQQCAMKLYRLTNNPKHVMWAICAMLMQADANPTALALAAGLCSKLEAKGSIADRESLLVYARVLRESGQGEKALELLEGDLGERLLPMAAERAVLCATQAAALGKTETAATHWRAVLTHAPDDWAAMSQVLDIAMPTTRAAAAHKPQVPAGGTRMLVRSHSVGGAGVAKVSSEGFRSDDETVAELLGRVSIGDGRPDRAQAIERGRTVSAQVRAAADALGGAPTVGRGAYLLDAEFAWRAAQLGDDESKLGDAMMSYWADFGHWTSCARDLRPYCDAIVRTNARVAREFSDQFVDAASAMPEPEDGGKEAQRHLRRVIAAHAIASQLGRCGGSWRVAPGDRDAPFGLARPSLGRGEGRGRAAAAMELYRKSKSTFAGPDPREPTPADTAALLAMQALCAEATGHLLRGGRDENGSNGSLIEAATSLLAAAAVAEEGVSTSPNHAELRLGLTSVYALLGAATAARDVFAPLDVKNIQMDSMIHHVLPIAEGGASPQVTFRVTQFADNLRNDARRDVPDGCVKAYENGIYTKALEYVDFHERLRASHSLAAATVARVRATLRETLCGGGVTVRDCEKKGPVAGVTGPVMGALDAAAKACQSLIAQNTRYNEDLGTNPVWHPPHHGANSLAVPDWWMTKIAVDLPSGCAVAVAGVHDAGAGGGASVAHRAGWRAAIRRRCAEIHALHRAAAISSPDAASPSPGLNVLAAVRAIETLREEPSDANALADAAVALAPVTADADAVSDAMLAAVASLLRLGGTAECREEDVVAATRSLDAFAAAFASLCARASAGVRADDDAVARAANGAVPFAFYAVADAGVGATVALQSWAAAVQGKGQNGGSNGQNGRRAAGDPALVAAVRSAASSAADAIAGVVDAAVHACVGSSEVEDARRVFGAMDEWCGVEERSGGRLLSSGYAAEAAKKVVASHRSTLGAVRDHGERLVAQLRVVANSVER</sequence>
<accession>C1DYP1</accession>
<dbReference type="KEGG" id="mis:MICPUN_55875"/>
<dbReference type="GeneID" id="8241396"/>
<dbReference type="eggNOG" id="KOG2053">
    <property type="taxonomic scope" value="Eukaryota"/>
</dbReference>
<dbReference type="PANTHER" id="PTHR22767:SF3">
    <property type="entry name" value="N-ALPHA-ACETYLTRANSFERASE 25, NATB AUXILIARY SUBUNIT"/>
    <property type="match status" value="1"/>
</dbReference>
<dbReference type="OrthoDB" id="1874341at2759"/>
<dbReference type="PANTHER" id="PTHR22767">
    <property type="entry name" value="N-TERMINAL ACETYLTRANSFERASE-RELATED"/>
    <property type="match status" value="1"/>
</dbReference>
<dbReference type="RefSeq" id="XP_002499718.1">
    <property type="nucleotide sequence ID" value="XM_002499672.1"/>
</dbReference>
<gene>
    <name evidence="2" type="ORF">MICPUN_55875</name>
</gene>
<dbReference type="SUPFAM" id="SSF48452">
    <property type="entry name" value="TPR-like"/>
    <property type="match status" value="1"/>
</dbReference>